<gene>
    <name evidence="2" type="ORF">UFOPK1755_00829</name>
</gene>
<feature type="coiled-coil region" evidence="1">
    <location>
        <begin position="206"/>
        <end position="240"/>
    </location>
</feature>
<evidence type="ECO:0000256" key="1">
    <source>
        <dbReference type="SAM" id="Coils"/>
    </source>
</evidence>
<organism evidence="2">
    <name type="scientific">freshwater metagenome</name>
    <dbReference type="NCBI Taxonomy" id="449393"/>
    <lineage>
        <taxon>unclassified sequences</taxon>
        <taxon>metagenomes</taxon>
        <taxon>ecological metagenomes</taxon>
    </lineage>
</organism>
<sequence length="254" mass="28159">MRKLTLFFLIIVTVFSLQTAQAADSINHSDTEEPLIDLVALTNQKMETSKSSNKFQVTVTASDNLNKLENIWVHIYRENSTGAVRVNNVGVTSGLDLSNPISVNVINGRVISVYQVTIELPMGFAAGNYYIYVFAKDRAGNYPGCTDQKQKYCVYTYNRSLPEARFVVTNDGSGSVIDVTEFSLSAKFADLEQKYLLEKNTTATLIASLGNEKAKLEQQITALNQSMSIQKNEIDSLKKKMTTICKSKPKPKGC</sequence>
<protein>
    <submittedName>
        <fullName evidence="2">Unannotated protein</fullName>
    </submittedName>
</protein>
<reference evidence="2" key="1">
    <citation type="submission" date="2020-05" db="EMBL/GenBank/DDBJ databases">
        <authorList>
            <person name="Chiriac C."/>
            <person name="Salcher M."/>
            <person name="Ghai R."/>
            <person name="Kavagutti S V."/>
        </authorList>
    </citation>
    <scope>NUCLEOTIDE SEQUENCE</scope>
</reference>
<keyword evidence="1" id="KW-0175">Coiled coil</keyword>
<proteinExistence type="predicted"/>
<dbReference type="AlphaFoldDB" id="A0A6J6FB39"/>
<dbReference type="EMBL" id="CAEZTX010000093">
    <property type="protein sequence ID" value="CAB4586111.1"/>
    <property type="molecule type" value="Genomic_DNA"/>
</dbReference>
<dbReference type="Gene3D" id="2.60.40.4140">
    <property type="match status" value="1"/>
</dbReference>
<evidence type="ECO:0000313" key="2">
    <source>
        <dbReference type="EMBL" id="CAB4586111.1"/>
    </source>
</evidence>
<name>A0A6J6FB39_9ZZZZ</name>
<accession>A0A6J6FB39</accession>